<name>A0A9Q1MSC5_9SOLA</name>
<sequence length="415" mass="45024">MLNHSKLDRSNSLYKVKLQTSSAYGSDLTDINFEVLLCLIDENGNSILQRISTGLENAHSMQSQGSDLLHFQRASVDEFIFEGPKLGKIAAVWISPESCQYFQLSQWRLGVLSITVISLLSSVSVGNEKSLSDCTAVQYDFDIEDVLLGEKIDSSMMEFRPCSVTKFSEDNIMSLSEKTLPSSSLGTQNMSNEDTMKEYADLKLSLLLYDVILTVAGSSVAFSDGEKSAIAFLTGGIGGFLYLLLVQRSVDGIPSSELTKSNRTETLDQTNKGFKGSVLSIVLTLAVTTVAANYALGDVARVFTPQDFMLGTFGFLLSKSTETTGAEAGLEEEGRKKATGKTRTSPTVKADIETFNGFNPLVENSLKQMIQVAFNRAEMEQSSRANGAIIQDVQGIETEANKDAATETCGSNYSS</sequence>
<keyword evidence="2" id="KW-0812">Transmembrane</keyword>
<evidence type="ECO:0000313" key="4">
    <source>
        <dbReference type="EMBL" id="KAJ8565153.1"/>
    </source>
</evidence>
<feature type="transmembrane region" description="Helical" evidence="2">
    <location>
        <begin position="278"/>
        <end position="296"/>
    </location>
</feature>
<keyword evidence="5" id="KW-1185">Reference proteome</keyword>
<dbReference type="Proteomes" id="UP001152561">
    <property type="component" value="Unassembled WGS sequence"/>
</dbReference>
<reference evidence="5" key="1">
    <citation type="journal article" date="2023" name="Proc. Natl. Acad. Sci. U.S.A.">
        <title>Genomic and structural basis for evolution of tropane alkaloid biosynthesis.</title>
        <authorList>
            <person name="Wanga Y.-J."/>
            <person name="Taina T."/>
            <person name="Yua J.-Y."/>
            <person name="Lia J."/>
            <person name="Xua B."/>
            <person name="Chenc J."/>
            <person name="D'Auriad J.C."/>
            <person name="Huanga J.-P."/>
            <person name="Huanga S.-X."/>
        </authorList>
    </citation>
    <scope>NUCLEOTIDE SEQUENCE [LARGE SCALE GENOMIC DNA]</scope>
    <source>
        <strain evidence="5">cv. KIB-2019</strain>
    </source>
</reference>
<dbReference type="PANTHER" id="PTHR36330:SF2">
    <property type="entry name" value="LIPASE_LIPOOXYGENASE, PLAT_LH2 FAMILY PROTEIN"/>
    <property type="match status" value="1"/>
</dbReference>
<evidence type="ECO:0000256" key="2">
    <source>
        <dbReference type="SAM" id="Phobius"/>
    </source>
</evidence>
<gene>
    <name evidence="4" type="ORF">K7X08_007729</name>
</gene>
<evidence type="ECO:0000313" key="5">
    <source>
        <dbReference type="Proteomes" id="UP001152561"/>
    </source>
</evidence>
<dbReference type="PANTHER" id="PTHR36330">
    <property type="entry name" value="LIPASE/LIPOOXYGENASE, PLAT/LH2 FAMILY PROTEIN"/>
    <property type="match status" value="1"/>
</dbReference>
<proteinExistence type="predicted"/>
<protein>
    <recommendedName>
        <fullName evidence="3">DUF7755 domain-containing protein</fullName>
    </recommendedName>
</protein>
<feature type="domain" description="DUF7755" evidence="3">
    <location>
        <begin position="12"/>
        <end position="165"/>
    </location>
</feature>
<dbReference type="Gene3D" id="2.60.60.20">
    <property type="entry name" value="PLAT/LH2 domain"/>
    <property type="match status" value="1"/>
</dbReference>
<keyword evidence="2" id="KW-1133">Transmembrane helix</keyword>
<feature type="transmembrane region" description="Helical" evidence="2">
    <location>
        <begin position="229"/>
        <end position="246"/>
    </location>
</feature>
<organism evidence="4 5">
    <name type="scientific">Anisodus acutangulus</name>
    <dbReference type="NCBI Taxonomy" id="402998"/>
    <lineage>
        <taxon>Eukaryota</taxon>
        <taxon>Viridiplantae</taxon>
        <taxon>Streptophyta</taxon>
        <taxon>Embryophyta</taxon>
        <taxon>Tracheophyta</taxon>
        <taxon>Spermatophyta</taxon>
        <taxon>Magnoliopsida</taxon>
        <taxon>eudicotyledons</taxon>
        <taxon>Gunneridae</taxon>
        <taxon>Pentapetalae</taxon>
        <taxon>asterids</taxon>
        <taxon>lamiids</taxon>
        <taxon>Solanales</taxon>
        <taxon>Solanaceae</taxon>
        <taxon>Solanoideae</taxon>
        <taxon>Hyoscyameae</taxon>
        <taxon>Anisodus</taxon>
    </lineage>
</organism>
<dbReference type="OrthoDB" id="2018869at2759"/>
<dbReference type="EMBL" id="JAJAGQ010000004">
    <property type="protein sequence ID" value="KAJ8565153.1"/>
    <property type="molecule type" value="Genomic_DNA"/>
</dbReference>
<dbReference type="Pfam" id="PF24938">
    <property type="entry name" value="DUF7755"/>
    <property type="match status" value="1"/>
</dbReference>
<keyword evidence="2" id="KW-0472">Membrane</keyword>
<comment type="caution">
    <text evidence="4">The sequence shown here is derived from an EMBL/GenBank/DDBJ whole genome shotgun (WGS) entry which is preliminary data.</text>
</comment>
<accession>A0A9Q1MSC5</accession>
<evidence type="ECO:0000259" key="3">
    <source>
        <dbReference type="Pfam" id="PF24938"/>
    </source>
</evidence>
<feature type="transmembrane region" description="Helical" evidence="2">
    <location>
        <begin position="206"/>
        <end position="223"/>
    </location>
</feature>
<evidence type="ECO:0000256" key="1">
    <source>
        <dbReference type="SAM" id="MobiDB-lite"/>
    </source>
</evidence>
<feature type="region of interest" description="Disordered" evidence="1">
    <location>
        <begin position="326"/>
        <end position="345"/>
    </location>
</feature>
<dbReference type="AlphaFoldDB" id="A0A9Q1MSC5"/>
<dbReference type="InterPro" id="IPR056657">
    <property type="entry name" value="DUF7755"/>
</dbReference>